<dbReference type="RefSeq" id="WP_060936921.1">
    <property type="nucleotide sequence ID" value="NZ_JASOZP010000024.1"/>
</dbReference>
<protein>
    <submittedName>
        <fullName evidence="2">Uncharacterized protein</fullName>
    </submittedName>
</protein>
<name>A0A133XYP0_9LACT</name>
<evidence type="ECO:0000313" key="2">
    <source>
        <dbReference type="EMBL" id="KXB36043.1"/>
    </source>
</evidence>
<dbReference type="STRING" id="87541.AWM71_00320"/>
<organism evidence="2 3">
    <name type="scientific">Aerococcus christensenii</name>
    <dbReference type="NCBI Taxonomy" id="87541"/>
    <lineage>
        <taxon>Bacteria</taxon>
        <taxon>Bacillati</taxon>
        <taxon>Bacillota</taxon>
        <taxon>Bacilli</taxon>
        <taxon>Lactobacillales</taxon>
        <taxon>Aerococcaceae</taxon>
        <taxon>Aerococcus</taxon>
    </lineage>
</organism>
<keyword evidence="1" id="KW-0472">Membrane</keyword>
<evidence type="ECO:0000256" key="1">
    <source>
        <dbReference type="SAM" id="Phobius"/>
    </source>
</evidence>
<evidence type="ECO:0000313" key="3">
    <source>
        <dbReference type="Proteomes" id="UP000070422"/>
    </source>
</evidence>
<keyword evidence="1" id="KW-1133">Transmembrane helix</keyword>
<keyword evidence="1" id="KW-0812">Transmembrane</keyword>
<reference evidence="2 3" key="1">
    <citation type="submission" date="2016-01" db="EMBL/GenBank/DDBJ databases">
        <authorList>
            <person name="Oliw E.H."/>
        </authorList>
    </citation>
    <scope>NUCLEOTIDE SEQUENCE [LARGE SCALE GENOMIC DNA]</scope>
    <source>
        <strain evidence="2 3">KA00635</strain>
    </source>
</reference>
<feature type="transmembrane region" description="Helical" evidence="1">
    <location>
        <begin position="12"/>
        <end position="34"/>
    </location>
</feature>
<dbReference type="AlphaFoldDB" id="A0A133XYP0"/>
<gene>
    <name evidence="2" type="ORF">HMPREF3187_01060</name>
</gene>
<dbReference type="EMBL" id="LSCQ01000050">
    <property type="protein sequence ID" value="KXB36043.1"/>
    <property type="molecule type" value="Genomic_DNA"/>
</dbReference>
<sequence>MCWLKNDKSGFLLVESMISLFLVAGFIVLFVAMIRLQSLNYKKQRVQLNQMEDLYIRVVESNGRSGRGINYQEKTLQVHPTQEETGYVIHLEGVQSP</sequence>
<proteinExistence type="predicted"/>
<accession>A0A133XYP0</accession>
<dbReference type="Proteomes" id="UP000070422">
    <property type="component" value="Unassembled WGS sequence"/>
</dbReference>
<comment type="caution">
    <text evidence="2">The sequence shown here is derived from an EMBL/GenBank/DDBJ whole genome shotgun (WGS) entry which is preliminary data.</text>
</comment>